<geneLocation type="plasmid" evidence="1 2">
    <name>pHl5678-1</name>
</geneLocation>
<dbReference type="Proteomes" id="UP001058330">
    <property type="component" value="Plasmid pHl5678-1"/>
</dbReference>
<keyword evidence="2" id="KW-1185">Reference proteome</keyword>
<evidence type="ECO:0000313" key="2">
    <source>
        <dbReference type="Proteomes" id="UP001058330"/>
    </source>
</evidence>
<accession>A0ABY5RI69</accession>
<evidence type="ECO:0000313" key="1">
    <source>
        <dbReference type="EMBL" id="UVE52072.1"/>
    </source>
</evidence>
<organism evidence="1 2">
    <name type="scientific">Haloferax larsenii</name>
    <dbReference type="NCBI Taxonomy" id="302484"/>
    <lineage>
        <taxon>Archaea</taxon>
        <taxon>Methanobacteriati</taxon>
        <taxon>Methanobacteriota</taxon>
        <taxon>Stenosarchaea group</taxon>
        <taxon>Halobacteria</taxon>
        <taxon>Halobacteriales</taxon>
        <taxon>Haloferacaceae</taxon>
        <taxon>Haloferax</taxon>
    </lineage>
</organism>
<protein>
    <submittedName>
        <fullName evidence="1">Uncharacterized protein</fullName>
    </submittedName>
</protein>
<reference evidence="1" key="1">
    <citation type="submission" date="2021-07" db="EMBL/GenBank/DDBJ databases">
        <title>Studies on halocins as antimicrobial molecules from haloarchaea.</title>
        <authorList>
            <person name="Kumar S."/>
            <person name="Khare S.K."/>
        </authorList>
    </citation>
    <scope>NUCLEOTIDE SEQUENCE</scope>
    <source>
        <strain evidence="1">NCIM 5678</strain>
        <plasmid evidence="1">pHl5678-1</plasmid>
    </source>
</reference>
<proteinExistence type="predicted"/>
<sequence>MSLERTPASIDGLALAESTAVDSDSPVGLDGCTRAFAPELFSPPDSVFVVETMVRARLARANACPDEESLGALASTSVPSMALLER</sequence>
<name>A0ABY5RI69_HALLR</name>
<dbReference type="GeneID" id="74530718"/>
<keyword evidence="1" id="KW-0614">Plasmid</keyword>
<dbReference type="EMBL" id="CP078064">
    <property type="protein sequence ID" value="UVE52072.1"/>
    <property type="molecule type" value="Genomic_DNA"/>
</dbReference>
<gene>
    <name evidence="1" type="ORF">KU306_17335</name>
</gene>
<dbReference type="RefSeq" id="WP_152417733.1">
    <property type="nucleotide sequence ID" value="NZ_CP078064.1"/>
</dbReference>